<protein>
    <submittedName>
        <fullName evidence="2">Uncharacterized protein</fullName>
    </submittedName>
</protein>
<evidence type="ECO:0000256" key="1">
    <source>
        <dbReference type="SAM" id="Phobius"/>
    </source>
</evidence>
<sequence>MAAWISCINHGSDIYRSLISIDMHSRHKKRSWQFVNQFELLMELWINGCKVSFCIFFFWYRCYWFLFQNVFL</sequence>
<dbReference type="Proteomes" id="UP000006729">
    <property type="component" value="Chromosome 2"/>
</dbReference>
<keyword evidence="1" id="KW-1133">Transmembrane helix</keyword>
<dbReference type="InParanoid" id="A0A2K2BE88"/>
<dbReference type="AlphaFoldDB" id="A0A2K2BE88"/>
<evidence type="ECO:0000313" key="3">
    <source>
        <dbReference type="Proteomes" id="UP000006729"/>
    </source>
</evidence>
<feature type="transmembrane region" description="Helical" evidence="1">
    <location>
        <begin position="44"/>
        <end position="66"/>
    </location>
</feature>
<proteinExistence type="predicted"/>
<keyword evidence="1" id="KW-0472">Membrane</keyword>
<accession>A0A2K2BE88</accession>
<organism evidence="2 3">
    <name type="scientific">Populus trichocarpa</name>
    <name type="common">Western balsam poplar</name>
    <name type="synonym">Populus balsamifera subsp. trichocarpa</name>
    <dbReference type="NCBI Taxonomy" id="3694"/>
    <lineage>
        <taxon>Eukaryota</taxon>
        <taxon>Viridiplantae</taxon>
        <taxon>Streptophyta</taxon>
        <taxon>Embryophyta</taxon>
        <taxon>Tracheophyta</taxon>
        <taxon>Spermatophyta</taxon>
        <taxon>Magnoliopsida</taxon>
        <taxon>eudicotyledons</taxon>
        <taxon>Gunneridae</taxon>
        <taxon>Pentapetalae</taxon>
        <taxon>rosids</taxon>
        <taxon>fabids</taxon>
        <taxon>Malpighiales</taxon>
        <taxon>Salicaceae</taxon>
        <taxon>Saliceae</taxon>
        <taxon>Populus</taxon>
    </lineage>
</organism>
<reference evidence="2 3" key="1">
    <citation type="journal article" date="2006" name="Science">
        <title>The genome of black cottonwood, Populus trichocarpa (Torr. &amp; Gray).</title>
        <authorList>
            <person name="Tuskan G.A."/>
            <person name="Difazio S."/>
            <person name="Jansson S."/>
            <person name="Bohlmann J."/>
            <person name="Grigoriev I."/>
            <person name="Hellsten U."/>
            <person name="Putnam N."/>
            <person name="Ralph S."/>
            <person name="Rombauts S."/>
            <person name="Salamov A."/>
            <person name="Schein J."/>
            <person name="Sterck L."/>
            <person name="Aerts A."/>
            <person name="Bhalerao R.R."/>
            <person name="Bhalerao R.P."/>
            <person name="Blaudez D."/>
            <person name="Boerjan W."/>
            <person name="Brun A."/>
            <person name="Brunner A."/>
            <person name="Busov V."/>
            <person name="Campbell M."/>
            <person name="Carlson J."/>
            <person name="Chalot M."/>
            <person name="Chapman J."/>
            <person name="Chen G.L."/>
            <person name="Cooper D."/>
            <person name="Coutinho P.M."/>
            <person name="Couturier J."/>
            <person name="Covert S."/>
            <person name="Cronk Q."/>
            <person name="Cunningham R."/>
            <person name="Davis J."/>
            <person name="Degroeve S."/>
            <person name="Dejardin A."/>
            <person name="Depamphilis C."/>
            <person name="Detter J."/>
            <person name="Dirks B."/>
            <person name="Dubchak I."/>
            <person name="Duplessis S."/>
            <person name="Ehlting J."/>
            <person name="Ellis B."/>
            <person name="Gendler K."/>
            <person name="Goodstein D."/>
            <person name="Gribskov M."/>
            <person name="Grimwood J."/>
            <person name="Groover A."/>
            <person name="Gunter L."/>
            <person name="Hamberger B."/>
            <person name="Heinze B."/>
            <person name="Helariutta Y."/>
            <person name="Henrissat B."/>
            <person name="Holligan D."/>
            <person name="Holt R."/>
            <person name="Huang W."/>
            <person name="Islam-Faridi N."/>
            <person name="Jones S."/>
            <person name="Jones-Rhoades M."/>
            <person name="Jorgensen R."/>
            <person name="Joshi C."/>
            <person name="Kangasjarvi J."/>
            <person name="Karlsson J."/>
            <person name="Kelleher C."/>
            <person name="Kirkpatrick R."/>
            <person name="Kirst M."/>
            <person name="Kohler A."/>
            <person name="Kalluri U."/>
            <person name="Larimer F."/>
            <person name="Leebens-Mack J."/>
            <person name="Leple J.C."/>
            <person name="Locascio P."/>
            <person name="Lou Y."/>
            <person name="Lucas S."/>
            <person name="Martin F."/>
            <person name="Montanini B."/>
            <person name="Napoli C."/>
            <person name="Nelson D.R."/>
            <person name="Nelson C."/>
            <person name="Nieminen K."/>
            <person name="Nilsson O."/>
            <person name="Pereda V."/>
            <person name="Peter G."/>
            <person name="Philippe R."/>
            <person name="Pilate G."/>
            <person name="Poliakov A."/>
            <person name="Razumovskaya J."/>
            <person name="Richardson P."/>
            <person name="Rinaldi C."/>
            <person name="Ritland K."/>
            <person name="Rouze P."/>
            <person name="Ryaboy D."/>
            <person name="Schmutz J."/>
            <person name="Schrader J."/>
            <person name="Segerman B."/>
            <person name="Shin H."/>
            <person name="Siddiqui A."/>
            <person name="Sterky F."/>
            <person name="Terry A."/>
            <person name="Tsai C.J."/>
            <person name="Uberbacher E."/>
            <person name="Unneberg P."/>
            <person name="Vahala J."/>
            <person name="Wall K."/>
            <person name="Wessler S."/>
            <person name="Yang G."/>
            <person name="Yin T."/>
            <person name="Douglas C."/>
            <person name="Marra M."/>
            <person name="Sandberg G."/>
            <person name="Van de Peer Y."/>
            <person name="Rokhsar D."/>
        </authorList>
    </citation>
    <scope>NUCLEOTIDE SEQUENCE [LARGE SCALE GENOMIC DNA]</scope>
    <source>
        <strain evidence="3">cv. Nisqually</strain>
    </source>
</reference>
<keyword evidence="1" id="KW-0812">Transmembrane</keyword>
<dbReference type="EMBL" id="CM009291">
    <property type="protein sequence ID" value="PNT48085.1"/>
    <property type="molecule type" value="Genomic_DNA"/>
</dbReference>
<name>A0A2K2BE88_POPTR</name>
<evidence type="ECO:0000313" key="2">
    <source>
        <dbReference type="EMBL" id="PNT48085.1"/>
    </source>
</evidence>
<keyword evidence="3" id="KW-1185">Reference proteome</keyword>
<gene>
    <name evidence="2" type="ORF">POPTR_002G060000</name>
</gene>